<feature type="transmembrane region" description="Helical" evidence="13">
    <location>
        <begin position="841"/>
        <end position="865"/>
    </location>
</feature>
<keyword evidence="13" id="KW-0472">Membrane</keyword>
<evidence type="ECO:0000256" key="6">
    <source>
        <dbReference type="ARBA" id="ARBA00022741"/>
    </source>
</evidence>
<gene>
    <name evidence="15" type="ORF">GCM10011514_41350</name>
</gene>
<dbReference type="PROSITE" id="PS51450">
    <property type="entry name" value="LRR"/>
    <property type="match status" value="5"/>
</dbReference>
<dbReference type="PRINTS" id="PR00019">
    <property type="entry name" value="LEURICHRPT"/>
</dbReference>
<evidence type="ECO:0000256" key="7">
    <source>
        <dbReference type="ARBA" id="ARBA00022777"/>
    </source>
</evidence>
<dbReference type="Gene3D" id="3.80.10.10">
    <property type="entry name" value="Ribonuclease Inhibitor"/>
    <property type="match status" value="1"/>
</dbReference>
<dbReference type="Pfam" id="PF12799">
    <property type="entry name" value="LRR_4"/>
    <property type="match status" value="2"/>
</dbReference>
<dbReference type="Pfam" id="PF08477">
    <property type="entry name" value="Roc"/>
    <property type="match status" value="1"/>
</dbReference>
<dbReference type="Proteomes" id="UP000609064">
    <property type="component" value="Unassembled WGS sequence"/>
</dbReference>
<dbReference type="SUPFAM" id="SSF52058">
    <property type="entry name" value="L domain-like"/>
    <property type="match status" value="1"/>
</dbReference>
<dbReference type="InterPro" id="IPR025875">
    <property type="entry name" value="Leu-rich_rpt_4"/>
</dbReference>
<keyword evidence="13" id="KW-1133">Transmembrane helix</keyword>
<dbReference type="PANTHER" id="PTHR46652">
    <property type="entry name" value="LEUCINE-RICH REPEAT AND IQ DOMAIN-CONTAINING PROTEIN 1-RELATED"/>
    <property type="match status" value="1"/>
</dbReference>
<dbReference type="Pfam" id="PF16095">
    <property type="entry name" value="COR-A"/>
    <property type="match status" value="1"/>
</dbReference>
<dbReference type="GO" id="GO:0005525">
    <property type="term" value="F:GTP binding"/>
    <property type="evidence" value="ECO:0007669"/>
    <property type="project" value="InterPro"/>
</dbReference>
<organism evidence="15 16">
    <name type="scientific">Emticicia aquatilis</name>
    <dbReference type="NCBI Taxonomy" id="1537369"/>
    <lineage>
        <taxon>Bacteria</taxon>
        <taxon>Pseudomonadati</taxon>
        <taxon>Bacteroidota</taxon>
        <taxon>Cytophagia</taxon>
        <taxon>Cytophagales</taxon>
        <taxon>Leadbetterellaceae</taxon>
        <taxon>Emticicia</taxon>
    </lineage>
</organism>
<reference evidence="15" key="2">
    <citation type="submission" date="2020-09" db="EMBL/GenBank/DDBJ databases">
        <authorList>
            <person name="Sun Q."/>
            <person name="Zhou Y."/>
        </authorList>
    </citation>
    <scope>NUCLEOTIDE SEQUENCE</scope>
    <source>
        <strain evidence="15">CGMCC 1.15958</strain>
    </source>
</reference>
<dbReference type="PANTHER" id="PTHR46652:SF3">
    <property type="entry name" value="LEUCINE-RICH REPEAT-CONTAINING PROTEIN 9"/>
    <property type="match status" value="1"/>
</dbReference>
<proteinExistence type="predicted"/>
<evidence type="ECO:0000256" key="10">
    <source>
        <dbReference type="ARBA" id="ARBA00047899"/>
    </source>
</evidence>
<dbReference type="SMART" id="SM00365">
    <property type="entry name" value="LRR_SD22"/>
    <property type="match status" value="3"/>
</dbReference>
<evidence type="ECO:0000256" key="11">
    <source>
        <dbReference type="ARBA" id="ARBA00048679"/>
    </source>
</evidence>
<evidence type="ECO:0000256" key="1">
    <source>
        <dbReference type="ARBA" id="ARBA00012513"/>
    </source>
</evidence>
<dbReference type="NCBIfam" id="TIGR00231">
    <property type="entry name" value="small_GTP"/>
    <property type="match status" value="1"/>
</dbReference>
<dbReference type="EMBL" id="BMKK01000010">
    <property type="protein sequence ID" value="GGD73013.1"/>
    <property type="molecule type" value="Genomic_DNA"/>
</dbReference>
<dbReference type="GO" id="GO:0004674">
    <property type="term" value="F:protein serine/threonine kinase activity"/>
    <property type="evidence" value="ECO:0007669"/>
    <property type="project" value="UniProtKB-KW"/>
</dbReference>
<dbReference type="InterPro" id="IPR032675">
    <property type="entry name" value="LRR_dom_sf"/>
</dbReference>
<evidence type="ECO:0000259" key="14">
    <source>
        <dbReference type="PROSITE" id="PS51424"/>
    </source>
</evidence>
<dbReference type="AlphaFoldDB" id="A0A916Z2G1"/>
<dbReference type="InterPro" id="IPR027417">
    <property type="entry name" value="P-loop_NTPase"/>
</dbReference>
<dbReference type="InterPro" id="IPR001611">
    <property type="entry name" value="Leu-rich_rpt"/>
</dbReference>
<comment type="catalytic activity">
    <reaction evidence="10">
        <text>L-threonyl-[protein] + ATP = O-phospho-L-threonyl-[protein] + ADP + H(+)</text>
        <dbReference type="Rhea" id="RHEA:46608"/>
        <dbReference type="Rhea" id="RHEA-COMP:11060"/>
        <dbReference type="Rhea" id="RHEA-COMP:11605"/>
        <dbReference type="ChEBI" id="CHEBI:15378"/>
        <dbReference type="ChEBI" id="CHEBI:30013"/>
        <dbReference type="ChEBI" id="CHEBI:30616"/>
        <dbReference type="ChEBI" id="CHEBI:61977"/>
        <dbReference type="ChEBI" id="CHEBI:456216"/>
        <dbReference type="EC" id="2.7.11.1"/>
    </reaction>
</comment>
<keyword evidence="6" id="KW-0547">Nucleotide-binding</keyword>
<dbReference type="Gene3D" id="3.40.50.300">
    <property type="entry name" value="P-loop containing nucleotide triphosphate hydrolases"/>
    <property type="match status" value="1"/>
</dbReference>
<keyword evidence="4" id="KW-0808">Transferase</keyword>
<dbReference type="PRINTS" id="PR00449">
    <property type="entry name" value="RASTRNSFRMNG"/>
</dbReference>
<feature type="transmembrane region" description="Helical" evidence="13">
    <location>
        <begin position="885"/>
        <end position="903"/>
    </location>
</feature>
<keyword evidence="7" id="KW-0418">Kinase</keyword>
<keyword evidence="3" id="KW-0433">Leucine-rich repeat</keyword>
<keyword evidence="13" id="KW-0812">Transmembrane</keyword>
<evidence type="ECO:0000256" key="9">
    <source>
        <dbReference type="ARBA" id="ARBA00023134"/>
    </source>
</evidence>
<sequence length="937" mass="110295">MSDIAIELIEKNLLSKDRVLDLGNCGLNGYLPEILSKCHWLKKVNLGNKYFDEDTSQWVYSRNSGLPNSFNGNELSQLNSLKKLEFLSCNNCEINDILFLTKLGNLKYLDLSNNKIDDCRFISHLENIQILILENSNIWDIGYLSNLNKLRKIILSNNNVERLNSLQNLEGLEYVDLSNNLISFLGFISNLANLKYLNLSNNKIYDISPIANLHKIEILDLSKNYIIKINPIEKLINLKSLNFSSNEIHEIPIRIVKNIKIDWLLENDYSLSNKVMLFDNPLSENIKNSIKIGGREGLLEFLKSIQYNQHTSPLNECKVIIVGLGSAGKTSLMRRLYDGSYKKGEAETHSINKLSKNFGEIKVNFWDFGGQHIKHALHQFFFTQKTFYILVLDGRKEEKPTYWLEQIDSLGRHSPVFIVFNKIDYPSQLEEIDTEEIRDKYRNIKDFYYLSCETKLNLNKFISDLSKCIAEADFLKEPYHDEFFILKEVLENVTEHYISYSQYEELVQKQKFKTIENKEFWLKTLHQIGVISYFPKVPDFQILNPEWLTVGIYHLFLHPICVSKKGRLVESDLYEIFKYPVINSINKKEFFYNNHHHKYLLNLMKEFQLCTENPIKNNEWLIPKGFAPKAKISFDIFRNRPLAGKLPVLYAFEYITWIPSTILRVIASLLPFAHEEDYWKNGILVKHAESNTQALVYGDEDSKRINVWIKGEQIREFWIVLDTVITMMSSFFETNKFQKIVFIDIQKNQFISYQYLLNAFIDGIDNFYHPEFRKNINVIDLLKLFKKNEDLKNEISRYRKELDENIFKDDNNEGKKTYQTLAELKLEEYERKELLKVYRNWKLFSLALFVISLISTSLIILSYEYELIISNTKWAIIKQSNMTKYFGFFIGFIWNSIVGKLLYDRYFDNTKQKTKIEQIEKEMQKKNNAGSYFETLG</sequence>
<feature type="domain" description="Roc" evidence="14">
    <location>
        <begin position="310"/>
        <end position="472"/>
    </location>
</feature>
<reference evidence="15" key="1">
    <citation type="journal article" date="2014" name="Int. J. Syst. Evol. Microbiol.">
        <title>Complete genome sequence of Corynebacterium casei LMG S-19264T (=DSM 44701T), isolated from a smear-ripened cheese.</title>
        <authorList>
            <consortium name="US DOE Joint Genome Institute (JGI-PGF)"/>
            <person name="Walter F."/>
            <person name="Albersmeier A."/>
            <person name="Kalinowski J."/>
            <person name="Ruckert C."/>
        </authorList>
    </citation>
    <scope>NUCLEOTIDE SEQUENCE</scope>
    <source>
        <strain evidence="15">CGMCC 1.15958</strain>
    </source>
</reference>
<feature type="coiled-coil region" evidence="12">
    <location>
        <begin position="781"/>
        <end position="808"/>
    </location>
</feature>
<dbReference type="GO" id="GO:0005524">
    <property type="term" value="F:ATP binding"/>
    <property type="evidence" value="ECO:0007669"/>
    <property type="project" value="UniProtKB-KW"/>
</dbReference>
<comment type="catalytic activity">
    <reaction evidence="11">
        <text>L-seryl-[protein] + ATP = O-phospho-L-seryl-[protein] + ADP + H(+)</text>
        <dbReference type="Rhea" id="RHEA:17989"/>
        <dbReference type="Rhea" id="RHEA-COMP:9863"/>
        <dbReference type="Rhea" id="RHEA-COMP:11604"/>
        <dbReference type="ChEBI" id="CHEBI:15378"/>
        <dbReference type="ChEBI" id="CHEBI:29999"/>
        <dbReference type="ChEBI" id="CHEBI:30616"/>
        <dbReference type="ChEBI" id="CHEBI:83421"/>
        <dbReference type="ChEBI" id="CHEBI:456216"/>
        <dbReference type="EC" id="2.7.11.1"/>
    </reaction>
</comment>
<dbReference type="RefSeq" id="WP_188768983.1">
    <property type="nucleotide sequence ID" value="NZ_BMKK01000010.1"/>
</dbReference>
<evidence type="ECO:0000256" key="2">
    <source>
        <dbReference type="ARBA" id="ARBA00022527"/>
    </source>
</evidence>
<evidence type="ECO:0000313" key="16">
    <source>
        <dbReference type="Proteomes" id="UP000609064"/>
    </source>
</evidence>
<dbReference type="EC" id="2.7.11.1" evidence="1"/>
<keyword evidence="8" id="KW-0067">ATP-binding</keyword>
<keyword evidence="16" id="KW-1185">Reference proteome</keyword>
<dbReference type="InterPro" id="IPR032171">
    <property type="entry name" value="COR-A"/>
</dbReference>
<dbReference type="PROSITE" id="PS51424">
    <property type="entry name" value="ROC"/>
    <property type="match status" value="1"/>
</dbReference>
<dbReference type="InterPro" id="IPR057263">
    <property type="entry name" value="COR-B"/>
</dbReference>
<dbReference type="InterPro" id="IPR005225">
    <property type="entry name" value="Small_GTP-bd"/>
</dbReference>
<dbReference type="InterPro" id="IPR003591">
    <property type="entry name" value="Leu-rich_rpt_typical-subtyp"/>
</dbReference>
<dbReference type="Gene3D" id="3.30.310.200">
    <property type="match status" value="1"/>
</dbReference>
<keyword evidence="12" id="KW-0175">Coiled coil</keyword>
<dbReference type="Gene3D" id="1.10.10.2200">
    <property type="match status" value="1"/>
</dbReference>
<dbReference type="SUPFAM" id="SSF52540">
    <property type="entry name" value="P-loop containing nucleoside triphosphate hydrolases"/>
    <property type="match status" value="1"/>
</dbReference>
<dbReference type="InterPro" id="IPR036388">
    <property type="entry name" value="WH-like_DNA-bd_sf"/>
</dbReference>
<keyword evidence="5" id="KW-0677">Repeat</keyword>
<evidence type="ECO:0000256" key="4">
    <source>
        <dbReference type="ARBA" id="ARBA00022679"/>
    </source>
</evidence>
<evidence type="ECO:0000256" key="3">
    <source>
        <dbReference type="ARBA" id="ARBA00022614"/>
    </source>
</evidence>
<name>A0A916Z2G1_9BACT</name>
<comment type="caution">
    <text evidence="15">The sequence shown here is derived from an EMBL/GenBank/DDBJ whole genome shotgun (WGS) entry which is preliminary data.</text>
</comment>
<evidence type="ECO:0000313" key="15">
    <source>
        <dbReference type="EMBL" id="GGD73013.1"/>
    </source>
</evidence>
<accession>A0A916Z2G1</accession>
<dbReference type="Gene3D" id="1.10.10.10">
    <property type="entry name" value="Winged helix-like DNA-binding domain superfamily/Winged helix DNA-binding domain"/>
    <property type="match status" value="1"/>
</dbReference>
<evidence type="ECO:0000256" key="12">
    <source>
        <dbReference type="SAM" id="Coils"/>
    </source>
</evidence>
<evidence type="ECO:0000256" key="8">
    <source>
        <dbReference type="ARBA" id="ARBA00022840"/>
    </source>
</evidence>
<dbReference type="InterPro" id="IPR050836">
    <property type="entry name" value="SDS22/Internalin_LRR"/>
</dbReference>
<dbReference type="SMART" id="SM00369">
    <property type="entry name" value="LRR_TYP"/>
    <property type="match status" value="5"/>
</dbReference>
<dbReference type="Pfam" id="PF25497">
    <property type="entry name" value="COR-B"/>
    <property type="match status" value="1"/>
</dbReference>
<keyword evidence="9" id="KW-0342">GTP-binding</keyword>
<dbReference type="InterPro" id="IPR020859">
    <property type="entry name" value="ROC"/>
</dbReference>
<protein>
    <recommendedName>
        <fullName evidence="1">non-specific serine/threonine protein kinase</fullName>
        <ecNumber evidence="1">2.7.11.1</ecNumber>
    </recommendedName>
</protein>
<evidence type="ECO:0000256" key="13">
    <source>
        <dbReference type="SAM" id="Phobius"/>
    </source>
</evidence>
<keyword evidence="2" id="KW-0723">Serine/threonine-protein kinase</keyword>
<evidence type="ECO:0000256" key="5">
    <source>
        <dbReference type="ARBA" id="ARBA00022737"/>
    </source>
</evidence>